<reference evidence="4" key="1">
    <citation type="submission" date="2018-07" db="EMBL/GenBank/DDBJ databases">
        <authorList>
            <consortium name="Genoscope - CEA"/>
            <person name="William W."/>
        </authorList>
    </citation>
    <scope>NUCLEOTIDE SEQUENCE</scope>
    <source>
        <strain evidence="4">IK1</strain>
    </source>
</reference>
<dbReference type="Pfam" id="PF13414">
    <property type="entry name" value="TPR_11"/>
    <property type="match status" value="1"/>
</dbReference>
<protein>
    <submittedName>
        <fullName evidence="4">Tetratricopeptide TPR_1 repeat-containing protein</fullName>
    </submittedName>
</protein>
<dbReference type="Gene3D" id="1.25.40.10">
    <property type="entry name" value="Tetratricopeptide repeat domain"/>
    <property type="match status" value="5"/>
</dbReference>
<keyword evidence="2 3" id="KW-0802">TPR repeat</keyword>
<feature type="repeat" description="TPR" evidence="3">
    <location>
        <begin position="91"/>
        <end position="124"/>
    </location>
</feature>
<dbReference type="InterPro" id="IPR019734">
    <property type="entry name" value="TPR_rpt"/>
</dbReference>
<dbReference type="InterPro" id="IPR011990">
    <property type="entry name" value="TPR-like_helical_dom_sf"/>
</dbReference>
<feature type="repeat" description="TPR" evidence="3">
    <location>
        <begin position="261"/>
        <end position="294"/>
    </location>
</feature>
<dbReference type="Pfam" id="PF13181">
    <property type="entry name" value="TPR_8"/>
    <property type="match status" value="1"/>
</dbReference>
<dbReference type="SUPFAM" id="SSF48452">
    <property type="entry name" value="TPR-like"/>
    <property type="match status" value="1"/>
</dbReference>
<dbReference type="SUPFAM" id="SSF48439">
    <property type="entry name" value="Protein prenylyltransferase"/>
    <property type="match status" value="1"/>
</dbReference>
<sequence>MKKILLSILFLLGFQFSFGQWNTDRILTIGKNALYFEDYVLSIQYFNQVIRIKPYLPEPYMFRGMAKINLEDYIGAEQDCTEAIEINPFIPQAYYARGFARNKLNKFSEAIKDFDKALEFSPNNAAILANRIESKEKSKDYEGAIQDLNIYRKLDPKTSGIDYEIGRIKLEQNDTISAIEAFDKYIASDTLSPLGYSIRALLKMQKKDEKGALEDYNNAIKRKSTFVGDYINRGILNVQQNNFKQALSDYNDAIKYDSKNVLAYYNRGLLRANLGDNNNAIGDLSKVVEMDTTNYEARLQKAYLELKVGDLNGAIKDFNVILKKYPFFVPAYYGIAEAKKKGGHKREAEQYRYLGFQIENNKDYYKRKQTIIAKNQMAKEAQKLKSQDNEINIFDKFSADLSDTKEIENKYGSGLRGNIQNTYVEVTNEKNFVLSYYSKEDEIRRTNTYYPAISQYNSEKRLPLSLKITNNEIALTAELINTHFEEINKLSAKISDEPNNFDLYFARAMEFALVQDFNSAIEDLNKTIQLKNNFSAAYFTRANLRYKLIEYQNNTQTKSEQKSTNNLSATDKYKIDFELIMRDYDKTIELNPDFSFAYYNKANVLCTLKDYKSAIKYYTKAIEIDPDFAEAYFNRGLTYLYLNDKNAGSLDVSKAGELGIYKAYNILKRLQE</sequence>
<dbReference type="AlphaFoldDB" id="A0A653A5Q8"/>
<dbReference type="PROSITE" id="PS50293">
    <property type="entry name" value="TPR_REGION"/>
    <property type="match status" value="2"/>
</dbReference>
<proteinExistence type="predicted"/>
<evidence type="ECO:0000256" key="2">
    <source>
        <dbReference type="ARBA" id="ARBA00022803"/>
    </source>
</evidence>
<dbReference type="PANTHER" id="PTHR44858">
    <property type="entry name" value="TETRATRICOPEPTIDE REPEAT PROTEIN 6"/>
    <property type="match status" value="1"/>
</dbReference>
<keyword evidence="1" id="KW-0677">Repeat</keyword>
<dbReference type="InterPro" id="IPR050498">
    <property type="entry name" value="Ycf3"/>
</dbReference>
<organism evidence="4">
    <name type="scientific">uncultured Paludibacter sp</name>
    <dbReference type="NCBI Taxonomy" id="497635"/>
    <lineage>
        <taxon>Bacteria</taxon>
        <taxon>Pseudomonadati</taxon>
        <taxon>Bacteroidota</taxon>
        <taxon>Bacteroidia</taxon>
        <taxon>Bacteroidales</taxon>
        <taxon>Paludibacteraceae</taxon>
        <taxon>Paludibacter</taxon>
        <taxon>environmental samples</taxon>
    </lineage>
</organism>
<dbReference type="PANTHER" id="PTHR44858:SF1">
    <property type="entry name" value="UDP-N-ACETYLGLUCOSAMINE--PEPTIDE N-ACETYLGLUCOSAMINYLTRANSFERASE SPINDLY-RELATED"/>
    <property type="match status" value="1"/>
</dbReference>
<accession>A0A653A5Q8</accession>
<evidence type="ECO:0000256" key="3">
    <source>
        <dbReference type="PROSITE-ProRule" id="PRU00339"/>
    </source>
</evidence>
<name>A0A653A5Q8_9BACT</name>
<dbReference type="Pfam" id="PF00515">
    <property type="entry name" value="TPR_1"/>
    <property type="match status" value="2"/>
</dbReference>
<feature type="repeat" description="TPR" evidence="3">
    <location>
        <begin position="227"/>
        <end position="260"/>
    </location>
</feature>
<evidence type="ECO:0000256" key="1">
    <source>
        <dbReference type="ARBA" id="ARBA00022737"/>
    </source>
</evidence>
<gene>
    <name evidence="4" type="ORF">TRIP_D120076</name>
</gene>
<feature type="repeat" description="TPR" evidence="3">
    <location>
        <begin position="595"/>
        <end position="628"/>
    </location>
</feature>
<dbReference type="EMBL" id="UPXZ01000004">
    <property type="protein sequence ID" value="VBB43409.1"/>
    <property type="molecule type" value="Genomic_DNA"/>
</dbReference>
<dbReference type="SMART" id="SM00028">
    <property type="entry name" value="TPR"/>
    <property type="match status" value="11"/>
</dbReference>
<dbReference type="PROSITE" id="PS50005">
    <property type="entry name" value="TPR"/>
    <property type="match status" value="4"/>
</dbReference>
<evidence type="ECO:0000313" key="4">
    <source>
        <dbReference type="EMBL" id="VBB43409.1"/>
    </source>
</evidence>